<name>A0A1H0A560_9FIRM</name>
<keyword evidence="2" id="KW-1185">Reference proteome</keyword>
<dbReference type="STRING" id="146817.SAMN04488502_11660"/>
<protein>
    <recommendedName>
        <fullName evidence="3">TonB dependent receptor</fullName>
    </recommendedName>
</protein>
<dbReference type="Proteomes" id="UP000214880">
    <property type="component" value="Unassembled WGS sequence"/>
</dbReference>
<organism evidence="1 2">
    <name type="scientific">Dendrosporobacter quercicolus</name>
    <dbReference type="NCBI Taxonomy" id="146817"/>
    <lineage>
        <taxon>Bacteria</taxon>
        <taxon>Bacillati</taxon>
        <taxon>Bacillota</taxon>
        <taxon>Negativicutes</taxon>
        <taxon>Selenomonadales</taxon>
        <taxon>Sporomusaceae</taxon>
        <taxon>Dendrosporobacter</taxon>
    </lineage>
</organism>
<sequence>MSVILHRKPNRFFAGGFFAGRKFPIYLATLSYFDLTQGNYVDLPGSTSGKYTLAQDGKNRYKGIELTITLSAAFDL</sequence>
<dbReference type="AlphaFoldDB" id="A0A1H0A560"/>
<dbReference type="EMBL" id="FNHB01000016">
    <property type="protein sequence ID" value="SDN28630.1"/>
    <property type="molecule type" value="Genomic_DNA"/>
</dbReference>
<reference evidence="1 2" key="1">
    <citation type="submission" date="2016-10" db="EMBL/GenBank/DDBJ databases">
        <authorList>
            <person name="de Groot N.N."/>
        </authorList>
    </citation>
    <scope>NUCLEOTIDE SEQUENCE [LARGE SCALE GENOMIC DNA]</scope>
    <source>
        <strain evidence="1 2">DSM 1736</strain>
    </source>
</reference>
<accession>A0A1H0A560</accession>
<evidence type="ECO:0000313" key="1">
    <source>
        <dbReference type="EMBL" id="SDN28630.1"/>
    </source>
</evidence>
<gene>
    <name evidence="1" type="ORF">SAMN04488502_11660</name>
</gene>
<evidence type="ECO:0008006" key="3">
    <source>
        <dbReference type="Google" id="ProtNLM"/>
    </source>
</evidence>
<proteinExistence type="predicted"/>
<dbReference type="RefSeq" id="WP_092075044.1">
    <property type="nucleotide sequence ID" value="NZ_FNHB01000016.1"/>
</dbReference>
<evidence type="ECO:0000313" key="2">
    <source>
        <dbReference type="Proteomes" id="UP000214880"/>
    </source>
</evidence>
<dbReference type="OrthoDB" id="9775095at2"/>